<evidence type="ECO:0000313" key="2">
    <source>
        <dbReference type="EMBL" id="NEM05641.1"/>
    </source>
</evidence>
<organism evidence="2 3">
    <name type="scientific">Geodermatophilus normandii</name>
    <dbReference type="NCBI Taxonomy" id="1137989"/>
    <lineage>
        <taxon>Bacteria</taxon>
        <taxon>Bacillati</taxon>
        <taxon>Actinomycetota</taxon>
        <taxon>Actinomycetes</taxon>
        <taxon>Geodermatophilales</taxon>
        <taxon>Geodermatophilaceae</taxon>
        <taxon>Geodermatophilus</taxon>
    </lineage>
</organism>
<evidence type="ECO:0000313" key="3">
    <source>
        <dbReference type="Proteomes" id="UP000471126"/>
    </source>
</evidence>
<dbReference type="RefSeq" id="WP_163475795.1">
    <property type="nucleotide sequence ID" value="NZ_JAAGWE010000011.1"/>
</dbReference>
<dbReference type="Proteomes" id="UP000471126">
    <property type="component" value="Unassembled WGS sequence"/>
</dbReference>
<sequence>MTNPLVPPTVTTEEEWREFQVFHVFQQTRHLDRIRTYTGWLLALVVAGIVISVLTAIVAAGSVPSSY</sequence>
<reference evidence="2 3" key="1">
    <citation type="submission" date="2019-12" db="EMBL/GenBank/DDBJ databases">
        <title>WGS of CPCC 203550 I12A-02606.</title>
        <authorList>
            <person name="Jiang Z."/>
        </authorList>
    </citation>
    <scope>NUCLEOTIDE SEQUENCE [LARGE SCALE GENOMIC DNA]</scope>
    <source>
        <strain evidence="2 3">I12A-02606</strain>
    </source>
</reference>
<protein>
    <submittedName>
        <fullName evidence="2">Uncharacterized protein</fullName>
    </submittedName>
</protein>
<gene>
    <name evidence="2" type="ORF">GCU54_06350</name>
</gene>
<dbReference type="EMBL" id="JAAGWE010000011">
    <property type="protein sequence ID" value="NEM05641.1"/>
    <property type="molecule type" value="Genomic_DNA"/>
</dbReference>
<name>A0A6P0GEF9_9ACTN</name>
<feature type="transmembrane region" description="Helical" evidence="1">
    <location>
        <begin position="39"/>
        <end position="63"/>
    </location>
</feature>
<keyword evidence="1" id="KW-1133">Transmembrane helix</keyword>
<comment type="caution">
    <text evidence="2">The sequence shown here is derived from an EMBL/GenBank/DDBJ whole genome shotgun (WGS) entry which is preliminary data.</text>
</comment>
<keyword evidence="1" id="KW-0812">Transmembrane</keyword>
<keyword evidence="1" id="KW-0472">Membrane</keyword>
<dbReference type="AlphaFoldDB" id="A0A6P0GEF9"/>
<evidence type="ECO:0000256" key="1">
    <source>
        <dbReference type="SAM" id="Phobius"/>
    </source>
</evidence>
<proteinExistence type="predicted"/>
<accession>A0A6P0GEF9</accession>